<evidence type="ECO:0000313" key="1">
    <source>
        <dbReference type="EMBL" id="KAI2390685.1"/>
    </source>
</evidence>
<proteinExistence type="predicted"/>
<sequence>MDYSYYASAHPHQAYQFYGLQHPQPGAPTAEQFQDVPPMQQQNGFQTFQPYGFEPSVHGGHHVPDILPPEPFRTEFLDPTSHDSSDNKLTDSSVLHPSTATENSDEPILDPAQNQRSSSEEKDNLTPAQSRRKAQNRAAQRAFRERKERRVRNLEQELTEYKQNMNSLLEDNECLKRQIAKVATENEILRATSSANRCSEGHREPSPVTTGPMRYSPTDYPLPTHHKKSTPVHRIRVHETTGEKLLDASATWDLIVNRLADEKVRVDVQDIYNRLKGHAICDGTGPVLEEARVKRAIEESIAAGKDELI</sequence>
<protein>
    <submittedName>
        <fullName evidence="1">AP-1-like transcription factor</fullName>
    </submittedName>
</protein>
<name>A0ACB8V1K1_9EURO</name>
<reference evidence="1" key="1">
    <citation type="journal article" date="2022" name="bioRxiv">
        <title>Population genetic analysis of Ophidiomyces ophidiicola, the causative agent of snake fungal disease, indicates recent introductions to the USA.</title>
        <authorList>
            <person name="Ladner J.T."/>
            <person name="Palmer J.M."/>
            <person name="Ettinger C.L."/>
            <person name="Stajich J.E."/>
            <person name="Farrell T.M."/>
            <person name="Glorioso B.M."/>
            <person name="Lawson B."/>
            <person name="Price S.J."/>
            <person name="Stengle A.G."/>
            <person name="Grear D.A."/>
            <person name="Lorch J.M."/>
        </authorList>
    </citation>
    <scope>NUCLEOTIDE SEQUENCE</scope>
    <source>
        <strain evidence="1">NWHC 24266-5</strain>
    </source>
</reference>
<dbReference type="EMBL" id="JALBCA010000016">
    <property type="protein sequence ID" value="KAI2390685.1"/>
    <property type="molecule type" value="Genomic_DNA"/>
</dbReference>
<organism evidence="1">
    <name type="scientific">Ophidiomyces ophidiicola</name>
    <dbReference type="NCBI Taxonomy" id="1387563"/>
    <lineage>
        <taxon>Eukaryota</taxon>
        <taxon>Fungi</taxon>
        <taxon>Dikarya</taxon>
        <taxon>Ascomycota</taxon>
        <taxon>Pezizomycotina</taxon>
        <taxon>Eurotiomycetes</taxon>
        <taxon>Eurotiomycetidae</taxon>
        <taxon>Onygenales</taxon>
        <taxon>Onygenaceae</taxon>
        <taxon>Ophidiomyces</taxon>
    </lineage>
</organism>
<comment type="caution">
    <text evidence="1">The sequence shown here is derived from an EMBL/GenBank/DDBJ whole genome shotgun (WGS) entry which is preliminary data.</text>
</comment>
<accession>A0ACB8V1K1</accession>
<gene>
    <name evidence="1" type="primary">YAP3</name>
    <name evidence="1" type="ORF">LOY88_001509</name>
</gene>